<dbReference type="AlphaFoldDB" id="A0A0P7B1T7"/>
<organism evidence="2 3">
    <name type="scientific">Neonectria ditissima</name>
    <dbReference type="NCBI Taxonomy" id="78410"/>
    <lineage>
        <taxon>Eukaryota</taxon>
        <taxon>Fungi</taxon>
        <taxon>Dikarya</taxon>
        <taxon>Ascomycota</taxon>
        <taxon>Pezizomycotina</taxon>
        <taxon>Sordariomycetes</taxon>
        <taxon>Hypocreomycetidae</taxon>
        <taxon>Hypocreales</taxon>
        <taxon>Nectriaceae</taxon>
        <taxon>Neonectria</taxon>
    </lineage>
</organism>
<evidence type="ECO:0000313" key="2">
    <source>
        <dbReference type="EMBL" id="KPM43822.1"/>
    </source>
</evidence>
<feature type="domain" description="AB hydrolase-1" evidence="1">
    <location>
        <begin position="39"/>
        <end position="304"/>
    </location>
</feature>
<reference evidence="2 3" key="1">
    <citation type="submission" date="2015-09" db="EMBL/GenBank/DDBJ databases">
        <title>Draft genome of a European isolate of the apple canker pathogen Neonectria ditissima.</title>
        <authorList>
            <person name="Gomez-Cortecero A."/>
            <person name="Harrison R.J."/>
            <person name="Armitage A.D."/>
        </authorList>
    </citation>
    <scope>NUCLEOTIDE SEQUENCE [LARGE SCALE GENOMIC DNA]</scope>
    <source>
        <strain evidence="2 3">R09/05</strain>
    </source>
</reference>
<dbReference type="InterPro" id="IPR029058">
    <property type="entry name" value="AB_hydrolase_fold"/>
</dbReference>
<dbReference type="InterPro" id="IPR000073">
    <property type="entry name" value="AB_hydrolase_1"/>
</dbReference>
<dbReference type="SUPFAM" id="SSF53474">
    <property type="entry name" value="alpha/beta-Hydrolases"/>
    <property type="match status" value="1"/>
</dbReference>
<dbReference type="STRING" id="78410.A0A0P7B1T7"/>
<dbReference type="PANTHER" id="PTHR43139:SF52">
    <property type="entry name" value="SI:DKEY-122A22.2"/>
    <property type="match status" value="1"/>
</dbReference>
<sequence length="316" mass="35139">MTSPDWLRGSHAGVVPIDGHGLYLRADGPDRVPGEPVVILESGLGGSSVSWPLVTRHLTPFVRVYTHDRAGLGKSEINPTANQHEPRVYAEKAAEDLDKLLRKAGVEGPFILVPMSWGGIVAREFLERRKDDVVGMVMIECVQERTTQLRPIDAPNTMAFLRGLDFFEVVGVKERHRLTPAEWKLQEIAENGPQTAVETFAWPLTEKTLGEKKQLERQILGSKPISVIKGNSAREYHQVYDAGVVAGNGTEEQRAIVSKMIEGMEEKDDVLQREQLKLSSVSRFVQLEKPGHLVILEEPEAIAAEVRWVLETSKAT</sequence>
<dbReference type="Pfam" id="PF12697">
    <property type="entry name" value="Abhydrolase_6"/>
    <property type="match status" value="1"/>
</dbReference>
<evidence type="ECO:0000259" key="1">
    <source>
        <dbReference type="Pfam" id="PF12697"/>
    </source>
</evidence>
<evidence type="ECO:0000313" key="3">
    <source>
        <dbReference type="Proteomes" id="UP000050424"/>
    </source>
</evidence>
<dbReference type="GO" id="GO:0005783">
    <property type="term" value="C:endoplasmic reticulum"/>
    <property type="evidence" value="ECO:0007669"/>
    <property type="project" value="TreeGrafter"/>
</dbReference>
<dbReference type="OrthoDB" id="294702at2759"/>
<dbReference type="EMBL" id="LKCW01000027">
    <property type="protein sequence ID" value="KPM43822.1"/>
    <property type="molecule type" value="Genomic_DNA"/>
</dbReference>
<proteinExistence type="predicted"/>
<dbReference type="PANTHER" id="PTHR43139">
    <property type="entry name" value="SI:DKEY-122A22.2"/>
    <property type="match status" value="1"/>
</dbReference>
<dbReference type="Gene3D" id="3.40.50.1820">
    <property type="entry name" value="alpha/beta hydrolase"/>
    <property type="match status" value="1"/>
</dbReference>
<gene>
    <name evidence="2" type="ORF">AK830_g2813</name>
</gene>
<accession>A0A0P7B1T7</accession>
<dbReference type="Proteomes" id="UP000050424">
    <property type="component" value="Unassembled WGS sequence"/>
</dbReference>
<name>A0A0P7B1T7_9HYPO</name>
<protein>
    <recommendedName>
        <fullName evidence="1">AB hydrolase-1 domain-containing protein</fullName>
    </recommendedName>
</protein>
<comment type="caution">
    <text evidence="2">The sequence shown here is derived from an EMBL/GenBank/DDBJ whole genome shotgun (WGS) entry which is preliminary data.</text>
</comment>
<dbReference type="InterPro" id="IPR052370">
    <property type="entry name" value="Meta-cleavage_hydrolase"/>
</dbReference>
<keyword evidence="3" id="KW-1185">Reference proteome</keyword>